<dbReference type="InterPro" id="IPR036661">
    <property type="entry name" value="Luciferase-like_sf"/>
</dbReference>
<proteinExistence type="predicted"/>
<dbReference type="NCBIfam" id="TIGR03619">
    <property type="entry name" value="F420_Rv2161c"/>
    <property type="match status" value="1"/>
</dbReference>
<keyword evidence="2" id="KW-0288">FMN</keyword>
<keyword evidence="4" id="KW-0503">Monooxygenase</keyword>
<evidence type="ECO:0000256" key="4">
    <source>
        <dbReference type="ARBA" id="ARBA00023033"/>
    </source>
</evidence>
<dbReference type="PANTHER" id="PTHR42847">
    <property type="entry name" value="ALKANESULFONATE MONOOXYGENASE"/>
    <property type="match status" value="1"/>
</dbReference>
<dbReference type="RefSeq" id="WP_286052486.1">
    <property type="nucleotide sequence ID" value="NZ_JASVWF010000002.1"/>
</dbReference>
<dbReference type="SUPFAM" id="SSF51679">
    <property type="entry name" value="Bacterial luciferase-like"/>
    <property type="match status" value="1"/>
</dbReference>
<comment type="caution">
    <text evidence="7">The sequence shown here is derived from an EMBL/GenBank/DDBJ whole genome shotgun (WGS) entry which is preliminary data.</text>
</comment>
<evidence type="ECO:0000313" key="8">
    <source>
        <dbReference type="Proteomes" id="UP001231924"/>
    </source>
</evidence>
<feature type="domain" description="Luciferase-like" evidence="6">
    <location>
        <begin position="14"/>
        <end position="254"/>
    </location>
</feature>
<keyword evidence="3 7" id="KW-0560">Oxidoreductase</keyword>
<organism evidence="7 8">
    <name type="scientific">Actinomycetospora termitidis</name>
    <dbReference type="NCBI Taxonomy" id="3053470"/>
    <lineage>
        <taxon>Bacteria</taxon>
        <taxon>Bacillati</taxon>
        <taxon>Actinomycetota</taxon>
        <taxon>Actinomycetes</taxon>
        <taxon>Pseudonocardiales</taxon>
        <taxon>Pseudonocardiaceae</taxon>
        <taxon>Actinomycetospora</taxon>
    </lineage>
</organism>
<evidence type="ECO:0000313" key="7">
    <source>
        <dbReference type="EMBL" id="MDL5156229.1"/>
    </source>
</evidence>
<keyword evidence="5" id="KW-0812">Transmembrane</keyword>
<dbReference type="InterPro" id="IPR019921">
    <property type="entry name" value="Lucif-like_OxRdtase_Rv2161c"/>
</dbReference>
<evidence type="ECO:0000256" key="5">
    <source>
        <dbReference type="SAM" id="Phobius"/>
    </source>
</evidence>
<keyword evidence="8" id="KW-1185">Reference proteome</keyword>
<accession>A0ABT7M6E2</accession>
<evidence type="ECO:0000256" key="1">
    <source>
        <dbReference type="ARBA" id="ARBA00022630"/>
    </source>
</evidence>
<dbReference type="GO" id="GO:0016491">
    <property type="term" value="F:oxidoreductase activity"/>
    <property type="evidence" value="ECO:0007669"/>
    <property type="project" value="UniProtKB-KW"/>
</dbReference>
<evidence type="ECO:0000256" key="3">
    <source>
        <dbReference type="ARBA" id="ARBA00023002"/>
    </source>
</evidence>
<name>A0ABT7M6E2_9PSEU</name>
<dbReference type="Pfam" id="PF00296">
    <property type="entry name" value="Bac_luciferase"/>
    <property type="match status" value="1"/>
</dbReference>
<evidence type="ECO:0000256" key="2">
    <source>
        <dbReference type="ARBA" id="ARBA00022643"/>
    </source>
</evidence>
<keyword evidence="5" id="KW-0472">Membrane</keyword>
<dbReference type="InterPro" id="IPR050172">
    <property type="entry name" value="SsuD_RutA_monooxygenase"/>
</dbReference>
<reference evidence="7 8" key="1">
    <citation type="submission" date="2023-06" db="EMBL/GenBank/DDBJ databases">
        <title>Actinomycetospora Odt1-22.</title>
        <authorList>
            <person name="Supong K."/>
        </authorList>
    </citation>
    <scope>NUCLEOTIDE SEQUENCE [LARGE SCALE GENOMIC DNA]</scope>
    <source>
        <strain evidence="7 8">Odt1-22</strain>
    </source>
</reference>
<evidence type="ECO:0000259" key="6">
    <source>
        <dbReference type="Pfam" id="PF00296"/>
    </source>
</evidence>
<dbReference type="EMBL" id="JASVWF010000002">
    <property type="protein sequence ID" value="MDL5156229.1"/>
    <property type="molecule type" value="Genomic_DNA"/>
</dbReference>
<keyword evidence="1" id="KW-0285">Flavoprotein</keyword>
<dbReference type="EC" id="1.-.-.-" evidence="7"/>
<feature type="transmembrane region" description="Helical" evidence="5">
    <location>
        <begin position="64"/>
        <end position="86"/>
    </location>
</feature>
<protein>
    <submittedName>
        <fullName evidence="7">LLM class F420-dependent oxidoreductase</fullName>
        <ecNumber evidence="7">1.-.-.-</ecNumber>
    </submittedName>
</protein>
<gene>
    <name evidence="7" type="ORF">QRT03_09695</name>
</gene>
<sequence>MLVGAVFPHAAVEPTTQDVRHFARAVEDLGYTHLLAYDHVLGADPEHHAPWDRAYDISSSFHELFVLFGFLAATTSLELVSGVLVLPQRQTALVAKQAAQVELLAPGRLRLGVGVGWNHVEYEALGQQFGARGRRMEEQITLLRRLWSEPVVTFHGDHDTVTAAGIRPRPARTIPIWLGGRSAPAYRRIGRLADGWIPEMQPGPELDDARAVIAQSAAEAGRDVAAIGMHARLPWTEDADELRAGFERWRAEGATHLSVNTLRSGPTTMSEHLDALTDAAAVLGPAPEHG</sequence>
<dbReference type="Proteomes" id="UP001231924">
    <property type="component" value="Unassembled WGS sequence"/>
</dbReference>
<dbReference type="InterPro" id="IPR011251">
    <property type="entry name" value="Luciferase-like_dom"/>
</dbReference>
<dbReference type="Gene3D" id="3.20.20.30">
    <property type="entry name" value="Luciferase-like domain"/>
    <property type="match status" value="1"/>
</dbReference>
<keyword evidence="5" id="KW-1133">Transmembrane helix</keyword>
<dbReference type="PANTHER" id="PTHR42847:SF4">
    <property type="entry name" value="ALKANESULFONATE MONOOXYGENASE-RELATED"/>
    <property type="match status" value="1"/>
</dbReference>